<comment type="caution">
    <text evidence="1">The sequence shown here is derived from an EMBL/GenBank/DDBJ whole genome shotgun (WGS) entry which is preliminary data.</text>
</comment>
<evidence type="ECO:0008006" key="3">
    <source>
        <dbReference type="Google" id="ProtNLM"/>
    </source>
</evidence>
<reference evidence="2" key="1">
    <citation type="journal article" date="2019" name="Int. J. Syst. Evol. Microbiol.">
        <title>The Global Catalogue of Microorganisms (GCM) 10K type strain sequencing project: providing services to taxonomists for standard genome sequencing and annotation.</title>
        <authorList>
            <consortium name="The Broad Institute Genomics Platform"/>
            <consortium name="The Broad Institute Genome Sequencing Center for Infectious Disease"/>
            <person name="Wu L."/>
            <person name="Ma J."/>
        </authorList>
    </citation>
    <scope>NUCLEOTIDE SEQUENCE [LARGE SCALE GENOMIC DNA]</scope>
    <source>
        <strain evidence="2">JCM 17342</strain>
    </source>
</reference>
<dbReference type="EMBL" id="BAABAL010000003">
    <property type="protein sequence ID" value="GAA3988093.1"/>
    <property type="molecule type" value="Genomic_DNA"/>
</dbReference>
<keyword evidence="2" id="KW-1185">Reference proteome</keyword>
<sequence length="142" mass="15870">MTISSDRPGSAPPVPYLDTLVAAVYTTLNALADRSVLSDPEVVSLRQQLRFGITWWRSILDEHRPVDHPSRGYTCPSCRTTVLRRHVAWPCGAWDKTSIHLAALTSLESRLAPPREQVRTRGLRVSVPLSAYSYQPRHLLAG</sequence>
<organism evidence="1 2">
    <name type="scientific">Allokutzneria multivorans</name>
    <dbReference type="NCBI Taxonomy" id="1142134"/>
    <lineage>
        <taxon>Bacteria</taxon>
        <taxon>Bacillati</taxon>
        <taxon>Actinomycetota</taxon>
        <taxon>Actinomycetes</taxon>
        <taxon>Pseudonocardiales</taxon>
        <taxon>Pseudonocardiaceae</taxon>
        <taxon>Allokutzneria</taxon>
    </lineage>
</organism>
<dbReference type="Proteomes" id="UP001501747">
    <property type="component" value="Unassembled WGS sequence"/>
</dbReference>
<accession>A0ABP7QVQ8</accession>
<evidence type="ECO:0000313" key="2">
    <source>
        <dbReference type="Proteomes" id="UP001501747"/>
    </source>
</evidence>
<name>A0ABP7QVQ8_9PSEU</name>
<gene>
    <name evidence="1" type="ORF">GCM10022247_03130</name>
</gene>
<proteinExistence type="predicted"/>
<dbReference type="RefSeq" id="WP_344870618.1">
    <property type="nucleotide sequence ID" value="NZ_BAABAL010000003.1"/>
</dbReference>
<protein>
    <recommendedName>
        <fullName evidence="3">Transposase</fullName>
    </recommendedName>
</protein>
<evidence type="ECO:0000313" key="1">
    <source>
        <dbReference type="EMBL" id="GAA3988093.1"/>
    </source>
</evidence>